<feature type="domain" description="AAA+ ATPase" evidence="3">
    <location>
        <begin position="103"/>
        <end position="272"/>
    </location>
</feature>
<dbReference type="Pfam" id="PF01926">
    <property type="entry name" value="MMR_HSR1"/>
    <property type="match status" value="1"/>
</dbReference>
<dbReference type="InterPro" id="IPR027417">
    <property type="entry name" value="P-loop_NTPase"/>
</dbReference>
<keyword evidence="2" id="KW-1133">Transmembrane helix</keyword>
<reference evidence="4 5" key="1">
    <citation type="submission" date="2024-10" db="EMBL/GenBank/DDBJ databases">
        <title>The Natural Products Discovery Center: Release of the First 8490 Sequenced Strains for Exploring Actinobacteria Biosynthetic Diversity.</title>
        <authorList>
            <person name="Kalkreuter E."/>
            <person name="Kautsar S.A."/>
            <person name="Yang D."/>
            <person name="Bader C.D."/>
            <person name="Teijaro C.N."/>
            <person name="Fluegel L."/>
            <person name="Davis C.M."/>
            <person name="Simpson J.R."/>
            <person name="Lauterbach L."/>
            <person name="Steele A.D."/>
            <person name="Gui C."/>
            <person name="Meng S."/>
            <person name="Li G."/>
            <person name="Viehrig K."/>
            <person name="Ye F."/>
            <person name="Su P."/>
            <person name="Kiefer A.F."/>
            <person name="Nichols A."/>
            <person name="Cepeda A.J."/>
            <person name="Yan W."/>
            <person name="Fan B."/>
            <person name="Jiang Y."/>
            <person name="Adhikari A."/>
            <person name="Zheng C.-J."/>
            <person name="Schuster L."/>
            <person name="Cowan T.M."/>
            <person name="Smanski M.J."/>
            <person name="Chevrette M.G."/>
            <person name="De Carvalho L.P.S."/>
            <person name="Shen B."/>
        </authorList>
    </citation>
    <scope>NUCLEOTIDE SEQUENCE [LARGE SCALE GENOMIC DNA]</scope>
    <source>
        <strain evidence="4 5">NPDC053399</strain>
    </source>
</reference>
<evidence type="ECO:0000256" key="2">
    <source>
        <dbReference type="SAM" id="Phobius"/>
    </source>
</evidence>
<feature type="region of interest" description="Disordered" evidence="1">
    <location>
        <begin position="1"/>
        <end position="56"/>
    </location>
</feature>
<dbReference type="RefSeq" id="WP_399654548.1">
    <property type="nucleotide sequence ID" value="NZ_JBITYG010000009.1"/>
</dbReference>
<dbReference type="PANTHER" id="PTHR42698:SF1">
    <property type="entry name" value="GTPASE ERA, MITOCHONDRIAL"/>
    <property type="match status" value="1"/>
</dbReference>
<feature type="compositionally biased region" description="Gly residues" evidence="1">
    <location>
        <begin position="14"/>
        <end position="41"/>
    </location>
</feature>
<proteinExistence type="predicted"/>
<dbReference type="Proteomes" id="UP001614394">
    <property type="component" value="Unassembled WGS sequence"/>
</dbReference>
<dbReference type="InterPro" id="IPR003593">
    <property type="entry name" value="AAA+_ATPase"/>
</dbReference>
<feature type="transmembrane region" description="Helical" evidence="2">
    <location>
        <begin position="503"/>
        <end position="524"/>
    </location>
</feature>
<keyword evidence="2" id="KW-0472">Membrane</keyword>
<evidence type="ECO:0000256" key="1">
    <source>
        <dbReference type="SAM" id="MobiDB-lite"/>
    </source>
</evidence>
<feature type="transmembrane region" description="Helical" evidence="2">
    <location>
        <begin position="478"/>
        <end position="497"/>
    </location>
</feature>
<keyword evidence="5" id="KW-1185">Reference proteome</keyword>
<evidence type="ECO:0000313" key="5">
    <source>
        <dbReference type="Proteomes" id="UP001614394"/>
    </source>
</evidence>
<sequence length="579" mass="59233">MASTAGTGAASGTNAGGGSGAASGTSAGGGSGAARGTGATGRAGARSYGGSSGASRFPDPLAARVEALGELLGLSRTRVSPDELAETGALLERLGERRRLSLDHTVVALAGATGSGKSTLFNALAGLELSATGVRRPTTAAPVSCSWDPEGAAGLLDRLGIAPQDRYARRSVLDGADRVPGTDERLAGLVLLDMPDHDSAAPGHRDQVDRLLQLVDVVVWVLDPEKYADAALHERYLRPLAGHADVTLLVLNQVDRLPGDAADQVLDDLRRLLDEDGLAVGEHGDAGAVVLAVSALNGVGVPDLRACLGQIVAERGSANRRLAADVDRTAGRLQSLYVGEGAVGLTDPAREDFVDRLADSVGVAGAGEAAERDWARAAEAACGTPWGRLTTDRQGGADRVARGPAGLAASRPAVDEAVRALADDAAQGLPVPWAQAVRDAARRGGEGLPAALDTAAARAEPGEPERPAWWSAVGAAQWLLMSLAVAGVVCLVAIAVGSLDASWWLPVVLLAIGALGGRALAWACRIAARGPARRYGQAAERRLRAAAADCGRARVLEPVAAELLRYREVREQYAVVAGG</sequence>
<dbReference type="PANTHER" id="PTHR42698">
    <property type="entry name" value="GTPASE ERA"/>
    <property type="match status" value="1"/>
</dbReference>
<organism evidence="4 5">
    <name type="scientific">Streptomyces fildesensis</name>
    <dbReference type="NCBI Taxonomy" id="375757"/>
    <lineage>
        <taxon>Bacteria</taxon>
        <taxon>Bacillati</taxon>
        <taxon>Actinomycetota</taxon>
        <taxon>Actinomycetes</taxon>
        <taxon>Kitasatosporales</taxon>
        <taxon>Streptomycetaceae</taxon>
        <taxon>Streptomyces</taxon>
    </lineage>
</organism>
<keyword evidence="2" id="KW-0812">Transmembrane</keyword>
<dbReference type="InterPro" id="IPR006073">
    <property type="entry name" value="GTP-bd"/>
</dbReference>
<comment type="caution">
    <text evidence="4">The sequence shown here is derived from an EMBL/GenBank/DDBJ whole genome shotgun (WGS) entry which is preliminary data.</text>
</comment>
<dbReference type="InterPro" id="IPR005662">
    <property type="entry name" value="GTPase_Era-like"/>
</dbReference>
<evidence type="ECO:0000259" key="3">
    <source>
        <dbReference type="SMART" id="SM00382"/>
    </source>
</evidence>
<name>A0ABW8CD41_9ACTN</name>
<evidence type="ECO:0000313" key="4">
    <source>
        <dbReference type="EMBL" id="MFI9104365.1"/>
    </source>
</evidence>
<gene>
    <name evidence="4" type="ORF">ACIGXA_28000</name>
</gene>
<protein>
    <submittedName>
        <fullName evidence="4">GTPase</fullName>
    </submittedName>
</protein>
<dbReference type="Gene3D" id="3.40.50.300">
    <property type="entry name" value="P-loop containing nucleotide triphosphate hydrolases"/>
    <property type="match status" value="1"/>
</dbReference>
<dbReference type="SUPFAM" id="SSF52540">
    <property type="entry name" value="P-loop containing nucleoside triphosphate hydrolases"/>
    <property type="match status" value="1"/>
</dbReference>
<accession>A0ABW8CD41</accession>
<feature type="compositionally biased region" description="Low complexity" evidence="1">
    <location>
        <begin position="1"/>
        <end position="13"/>
    </location>
</feature>
<feature type="compositionally biased region" description="Low complexity" evidence="1">
    <location>
        <begin position="42"/>
        <end position="56"/>
    </location>
</feature>
<dbReference type="EMBL" id="JBITYG010000009">
    <property type="protein sequence ID" value="MFI9104365.1"/>
    <property type="molecule type" value="Genomic_DNA"/>
</dbReference>
<dbReference type="SMART" id="SM00382">
    <property type="entry name" value="AAA"/>
    <property type="match status" value="1"/>
</dbReference>